<dbReference type="Proteomes" id="UP000294850">
    <property type="component" value="Unassembled WGS sequence"/>
</dbReference>
<dbReference type="AlphaFoldDB" id="A0A4V2Z497"/>
<keyword evidence="2" id="KW-1185">Reference proteome</keyword>
<comment type="caution">
    <text evidence="1">The sequence shown here is derived from an EMBL/GenBank/DDBJ whole genome shotgun (WGS) entry which is preliminary data.</text>
</comment>
<gene>
    <name evidence="1" type="ORF">E0F88_11935</name>
</gene>
<evidence type="ECO:0000313" key="1">
    <source>
        <dbReference type="EMBL" id="TDE15228.1"/>
    </source>
</evidence>
<proteinExistence type="predicted"/>
<dbReference type="RefSeq" id="WP_131958491.1">
    <property type="nucleotide sequence ID" value="NZ_SMFL01000004.1"/>
</dbReference>
<sequence length="136" mass="15519">MLALFEKIKSEIFTRWPDYDLMPSDDPNDGNGAVLSFVVNSEHPKGVQMSYYMDWILEVYVLPELILDETNHKSLNGRFSSRGRHFTQNGGNAFSFVTNPETRRLIGRDVLDNSGTSDLTYTPEMVVEKILEALEK</sequence>
<protein>
    <submittedName>
        <fullName evidence="1">Uncharacterized protein</fullName>
    </submittedName>
</protein>
<dbReference type="EMBL" id="SMFL01000004">
    <property type="protein sequence ID" value="TDE15228.1"/>
    <property type="molecule type" value="Genomic_DNA"/>
</dbReference>
<evidence type="ECO:0000313" key="2">
    <source>
        <dbReference type="Proteomes" id="UP000294850"/>
    </source>
</evidence>
<reference evidence="1 2" key="1">
    <citation type="submission" date="2019-03" db="EMBL/GenBank/DDBJ databases">
        <title>Dyadobacter AR-3-6 sp. nov., isolated from arctic soil.</title>
        <authorList>
            <person name="Chaudhary D.K."/>
        </authorList>
    </citation>
    <scope>NUCLEOTIDE SEQUENCE [LARGE SCALE GENOMIC DNA]</scope>
    <source>
        <strain evidence="1 2">AR-3-6</strain>
    </source>
</reference>
<organism evidence="1 2">
    <name type="scientific">Dyadobacter psychrotolerans</name>
    <dbReference type="NCBI Taxonomy" id="2541721"/>
    <lineage>
        <taxon>Bacteria</taxon>
        <taxon>Pseudomonadati</taxon>
        <taxon>Bacteroidota</taxon>
        <taxon>Cytophagia</taxon>
        <taxon>Cytophagales</taxon>
        <taxon>Spirosomataceae</taxon>
        <taxon>Dyadobacter</taxon>
    </lineage>
</organism>
<name>A0A4V2Z497_9BACT</name>
<accession>A0A4V2Z497</accession>